<dbReference type="PANTHER" id="PTHR30055:SF238">
    <property type="entry name" value="MYCOFACTOCIN BIOSYNTHESIS TRANSCRIPTIONAL REGULATOR MFTR-RELATED"/>
    <property type="match status" value="1"/>
</dbReference>
<dbReference type="eggNOG" id="COG1309">
    <property type="taxonomic scope" value="Bacteria"/>
</dbReference>
<reference evidence="6 7" key="1">
    <citation type="journal article" date="2012" name="J. Bacteriol.">
        <title>Complete Genome Sequence of Mycobacterium vaccae Type Strain ATCC 25954.</title>
        <authorList>
            <person name="Ho Y.S."/>
            <person name="Adroub S.A."/>
            <person name="Abadi M."/>
            <person name="Al Alwan B."/>
            <person name="Alkhateeb R."/>
            <person name="Gao G."/>
            <person name="Ragab A."/>
            <person name="Ali S."/>
            <person name="van Soolingen D."/>
            <person name="Bitter W."/>
            <person name="Pain A."/>
            <person name="Abdallah A.M."/>
        </authorList>
    </citation>
    <scope>NUCLEOTIDE SEQUENCE [LARGE SCALE GENOMIC DNA]</scope>
    <source>
        <strain evidence="6 7">ATCC 25954</strain>
    </source>
</reference>
<dbReference type="Gene3D" id="1.10.357.10">
    <property type="entry name" value="Tetracycline Repressor, domain 2"/>
    <property type="match status" value="1"/>
</dbReference>
<evidence type="ECO:0000313" key="6">
    <source>
        <dbReference type="EMBL" id="EJZ12134.1"/>
    </source>
</evidence>
<keyword evidence="3" id="KW-0804">Transcription</keyword>
<name>K0VLW8_MYCVA</name>
<dbReference type="InterPro" id="IPR041347">
    <property type="entry name" value="MftR_C"/>
</dbReference>
<dbReference type="RefSeq" id="WP_003929741.1">
    <property type="nucleotide sequence ID" value="NZ_JH814687.1"/>
</dbReference>
<dbReference type="SUPFAM" id="SSF46689">
    <property type="entry name" value="Homeodomain-like"/>
    <property type="match status" value="1"/>
</dbReference>
<feature type="DNA-binding region" description="H-T-H motif" evidence="4">
    <location>
        <begin position="39"/>
        <end position="58"/>
    </location>
</feature>
<dbReference type="InterPro" id="IPR001647">
    <property type="entry name" value="HTH_TetR"/>
</dbReference>
<evidence type="ECO:0000256" key="2">
    <source>
        <dbReference type="ARBA" id="ARBA00023125"/>
    </source>
</evidence>
<dbReference type="PRINTS" id="PR00455">
    <property type="entry name" value="HTHTETR"/>
</dbReference>
<dbReference type="InterPro" id="IPR050109">
    <property type="entry name" value="HTH-type_TetR-like_transc_reg"/>
</dbReference>
<dbReference type="PROSITE" id="PS50977">
    <property type="entry name" value="HTH_TETR_2"/>
    <property type="match status" value="1"/>
</dbReference>
<dbReference type="Pfam" id="PF00440">
    <property type="entry name" value="TetR_N"/>
    <property type="match status" value="1"/>
</dbReference>
<dbReference type="Gene3D" id="1.10.10.60">
    <property type="entry name" value="Homeodomain-like"/>
    <property type="match status" value="1"/>
</dbReference>
<keyword evidence="1" id="KW-0805">Transcription regulation</keyword>
<proteinExistence type="predicted"/>
<gene>
    <name evidence="6" type="ORF">MVAC_02721</name>
</gene>
<dbReference type="AlphaFoldDB" id="K0VLW8"/>
<accession>K0VLW8</accession>
<dbReference type="InterPro" id="IPR009057">
    <property type="entry name" value="Homeodomain-like_sf"/>
</dbReference>
<sequence length="192" mass="21097">MSAPDRSSSLRERKKTQTRLAIRHHAFRLFETKGYANTTIEQIAAAAEVSPRTFYRYFGVKEALLVSDDHSAPIAAAFAAAPRELSIAAAYRHAVEQVFGNLTAEQREDAVVGQRLLYQVPEARGLIYAEYVALIDTIADTLTERLGEESDDLERRVIAGAIVGVLIAASHNTPLPHETLLKALAILDTKLV</sequence>
<dbReference type="EMBL" id="ALQA01000004">
    <property type="protein sequence ID" value="EJZ12134.1"/>
    <property type="molecule type" value="Genomic_DNA"/>
</dbReference>
<dbReference type="GO" id="GO:0000976">
    <property type="term" value="F:transcription cis-regulatory region binding"/>
    <property type="evidence" value="ECO:0007669"/>
    <property type="project" value="TreeGrafter"/>
</dbReference>
<evidence type="ECO:0000256" key="4">
    <source>
        <dbReference type="PROSITE-ProRule" id="PRU00335"/>
    </source>
</evidence>
<protein>
    <submittedName>
        <fullName evidence="6">TetR family transcriptional regulator</fullName>
    </submittedName>
</protein>
<dbReference type="PATRIC" id="fig|1194972.3.peg.551"/>
<dbReference type="Pfam" id="PF17754">
    <property type="entry name" value="TetR_C_14"/>
    <property type="match status" value="1"/>
</dbReference>
<dbReference type="PANTHER" id="PTHR30055">
    <property type="entry name" value="HTH-TYPE TRANSCRIPTIONAL REGULATOR RUTR"/>
    <property type="match status" value="1"/>
</dbReference>
<comment type="caution">
    <text evidence="6">The sequence shown here is derived from an EMBL/GenBank/DDBJ whole genome shotgun (WGS) entry which is preliminary data.</text>
</comment>
<dbReference type="GO" id="GO:0003700">
    <property type="term" value="F:DNA-binding transcription factor activity"/>
    <property type="evidence" value="ECO:0007669"/>
    <property type="project" value="TreeGrafter"/>
</dbReference>
<keyword evidence="7" id="KW-1185">Reference proteome</keyword>
<evidence type="ECO:0000256" key="1">
    <source>
        <dbReference type="ARBA" id="ARBA00023015"/>
    </source>
</evidence>
<organism evidence="6 7">
    <name type="scientific">Mycolicibacterium vaccae ATCC 25954</name>
    <dbReference type="NCBI Taxonomy" id="1194972"/>
    <lineage>
        <taxon>Bacteria</taxon>
        <taxon>Bacillati</taxon>
        <taxon>Actinomycetota</taxon>
        <taxon>Actinomycetes</taxon>
        <taxon>Mycobacteriales</taxon>
        <taxon>Mycobacteriaceae</taxon>
        <taxon>Mycolicibacterium</taxon>
    </lineage>
</organism>
<feature type="domain" description="HTH tetR-type" evidence="5">
    <location>
        <begin position="16"/>
        <end position="76"/>
    </location>
</feature>
<dbReference type="Proteomes" id="UP000006072">
    <property type="component" value="Unassembled WGS sequence"/>
</dbReference>
<dbReference type="HOGENOM" id="CLU_069356_2_2_11"/>
<evidence type="ECO:0000259" key="5">
    <source>
        <dbReference type="PROSITE" id="PS50977"/>
    </source>
</evidence>
<evidence type="ECO:0000256" key="3">
    <source>
        <dbReference type="ARBA" id="ARBA00023163"/>
    </source>
</evidence>
<evidence type="ECO:0000313" key="7">
    <source>
        <dbReference type="Proteomes" id="UP000006072"/>
    </source>
</evidence>
<keyword evidence="2 4" id="KW-0238">DNA-binding</keyword>